<comment type="similarity">
    <text evidence="7">Belongs to the drug/metabolite transporter (DMT) superfamily. Small multidrug resistance (SMR) (TC 2.A.7.1) family. Gdx/SugE subfamily.</text>
</comment>
<dbReference type="InterPro" id="IPR045324">
    <property type="entry name" value="Small_multidrug_res"/>
</dbReference>
<dbReference type="EMBL" id="PPGH01000035">
    <property type="protein sequence ID" value="PQJ96037.1"/>
    <property type="molecule type" value="Genomic_DNA"/>
</dbReference>
<name>A0A2S7XQL6_9GAMM</name>
<dbReference type="PANTHER" id="PTHR30561:SF0">
    <property type="entry name" value="GUANIDINIUM EXPORTER"/>
    <property type="match status" value="1"/>
</dbReference>
<sequence length="108" mass="11645">MDWLLLLIAGLFEWGWPVGLKFGMTDDGLHWGWIAFAVFCMFASGTLLLIAQKTIPMGTAYAVWTGIGATGAFILGLLLFAEPATLSRFFFVGLILMGIIGLKLTAAS</sequence>
<organism evidence="11 12">
    <name type="scientific">Chromatium okenii</name>
    <dbReference type="NCBI Taxonomy" id="61644"/>
    <lineage>
        <taxon>Bacteria</taxon>
        <taxon>Pseudomonadati</taxon>
        <taxon>Pseudomonadota</taxon>
        <taxon>Gammaproteobacteria</taxon>
        <taxon>Chromatiales</taxon>
        <taxon>Chromatiaceae</taxon>
        <taxon>Chromatium</taxon>
    </lineage>
</organism>
<dbReference type="Gene3D" id="1.10.3730.20">
    <property type="match status" value="1"/>
</dbReference>
<gene>
    <name evidence="11" type="ORF">CXB77_09375</name>
</gene>
<evidence type="ECO:0000256" key="9">
    <source>
        <dbReference type="RuleBase" id="RU003942"/>
    </source>
</evidence>
<comment type="subcellular location">
    <subcellularLocation>
        <location evidence="1 9">Cell membrane</location>
        <topology evidence="1 9">Multi-pass membrane protein</topology>
    </subcellularLocation>
</comment>
<dbReference type="GO" id="GO:0022857">
    <property type="term" value="F:transmembrane transporter activity"/>
    <property type="evidence" value="ECO:0007669"/>
    <property type="project" value="InterPro"/>
</dbReference>
<keyword evidence="3" id="KW-1003">Cell membrane</keyword>
<dbReference type="GO" id="GO:0005886">
    <property type="term" value="C:plasma membrane"/>
    <property type="evidence" value="ECO:0007669"/>
    <property type="project" value="UniProtKB-SubCell"/>
</dbReference>
<evidence type="ECO:0000256" key="6">
    <source>
        <dbReference type="ARBA" id="ARBA00023136"/>
    </source>
</evidence>
<feature type="transmembrane region" description="Helical" evidence="10">
    <location>
        <begin position="86"/>
        <end position="106"/>
    </location>
</feature>
<dbReference type="Proteomes" id="UP000239936">
    <property type="component" value="Unassembled WGS sequence"/>
</dbReference>
<dbReference type="SUPFAM" id="SSF103481">
    <property type="entry name" value="Multidrug resistance efflux transporter EmrE"/>
    <property type="match status" value="1"/>
</dbReference>
<evidence type="ECO:0000256" key="2">
    <source>
        <dbReference type="ARBA" id="ARBA00022448"/>
    </source>
</evidence>
<keyword evidence="5 10" id="KW-1133">Transmembrane helix</keyword>
<evidence type="ECO:0000313" key="12">
    <source>
        <dbReference type="Proteomes" id="UP000239936"/>
    </source>
</evidence>
<keyword evidence="2" id="KW-0813">Transport</keyword>
<dbReference type="AlphaFoldDB" id="A0A2S7XQL6"/>
<evidence type="ECO:0000256" key="7">
    <source>
        <dbReference type="ARBA" id="ARBA00038151"/>
    </source>
</evidence>
<keyword evidence="6 10" id="KW-0472">Membrane</keyword>
<evidence type="ECO:0000256" key="5">
    <source>
        <dbReference type="ARBA" id="ARBA00022989"/>
    </source>
</evidence>
<evidence type="ECO:0000256" key="10">
    <source>
        <dbReference type="SAM" id="Phobius"/>
    </source>
</evidence>
<feature type="transmembrane region" description="Helical" evidence="10">
    <location>
        <begin position="58"/>
        <end position="80"/>
    </location>
</feature>
<dbReference type="InterPro" id="IPR000390">
    <property type="entry name" value="Small_drug/metabolite_transptr"/>
</dbReference>
<evidence type="ECO:0000313" key="11">
    <source>
        <dbReference type="EMBL" id="PQJ96037.1"/>
    </source>
</evidence>
<feature type="transmembrane region" description="Helical" evidence="10">
    <location>
        <begin position="31"/>
        <end position="51"/>
    </location>
</feature>
<evidence type="ECO:0000256" key="3">
    <source>
        <dbReference type="ARBA" id="ARBA00022475"/>
    </source>
</evidence>
<comment type="caution">
    <text evidence="11">The sequence shown here is derived from an EMBL/GenBank/DDBJ whole genome shotgun (WGS) entry which is preliminary data.</text>
</comment>
<accession>A0A2S7XQL6</accession>
<evidence type="ECO:0000256" key="8">
    <source>
        <dbReference type="ARBA" id="ARBA00039168"/>
    </source>
</evidence>
<dbReference type="Pfam" id="PF00893">
    <property type="entry name" value="Multi_Drug_Res"/>
    <property type="match status" value="1"/>
</dbReference>
<protein>
    <recommendedName>
        <fullName evidence="8">Guanidinium exporter</fullName>
    </recommendedName>
</protein>
<dbReference type="PANTHER" id="PTHR30561">
    <property type="entry name" value="SMR FAMILY PROTON-DEPENDENT DRUG EFFLUX TRANSPORTER SUGE"/>
    <property type="match status" value="1"/>
</dbReference>
<dbReference type="RefSeq" id="WP_105073675.1">
    <property type="nucleotide sequence ID" value="NZ_PPGH01000035.1"/>
</dbReference>
<proteinExistence type="inferred from homology"/>
<dbReference type="OrthoDB" id="9808638at2"/>
<evidence type="ECO:0000256" key="1">
    <source>
        <dbReference type="ARBA" id="ARBA00004651"/>
    </source>
</evidence>
<evidence type="ECO:0000256" key="4">
    <source>
        <dbReference type="ARBA" id="ARBA00022692"/>
    </source>
</evidence>
<keyword evidence="12" id="KW-1185">Reference proteome</keyword>
<reference evidence="11 12" key="1">
    <citation type="submission" date="2018-01" db="EMBL/GenBank/DDBJ databases">
        <title>The complete genome sequence of Chromatium okenii LaCa, a purple sulfur bacterium with a turbulent life.</title>
        <authorList>
            <person name="Luedin S.M."/>
            <person name="Liechti N."/>
            <person name="Storelli N."/>
            <person name="Danza F."/>
            <person name="Wittwer M."/>
            <person name="Pothier J.F."/>
            <person name="Tonolla M.A."/>
        </authorList>
    </citation>
    <scope>NUCLEOTIDE SEQUENCE [LARGE SCALE GENOMIC DNA]</scope>
    <source>
        <strain evidence="11 12">LaCa</strain>
    </source>
</reference>
<dbReference type="InterPro" id="IPR037185">
    <property type="entry name" value="EmrE-like"/>
</dbReference>
<keyword evidence="4 9" id="KW-0812">Transmembrane</keyword>